<comment type="caution">
    <text evidence="4">The sequence shown here is derived from an EMBL/GenBank/DDBJ whole genome shotgun (WGS) entry which is preliminary data.</text>
</comment>
<dbReference type="FunFam" id="3.40.50.720:FF:001049">
    <property type="entry name" value="NAD(P)-binding Rossmann-fold superfamily protein"/>
    <property type="match status" value="1"/>
</dbReference>
<protein>
    <recommendedName>
        <fullName evidence="3">NAD-dependent epimerase/dehydratase domain-containing protein</fullName>
    </recommendedName>
</protein>
<accession>A0AAD6JZL1</accession>
<keyword evidence="2" id="KW-0560">Oxidoreductase</keyword>
<organism evidence="4 5">
    <name type="scientific">Salix udensis</name>
    <dbReference type="NCBI Taxonomy" id="889485"/>
    <lineage>
        <taxon>Eukaryota</taxon>
        <taxon>Viridiplantae</taxon>
        <taxon>Streptophyta</taxon>
        <taxon>Embryophyta</taxon>
        <taxon>Tracheophyta</taxon>
        <taxon>Spermatophyta</taxon>
        <taxon>Magnoliopsida</taxon>
        <taxon>eudicotyledons</taxon>
        <taxon>Gunneridae</taxon>
        <taxon>Pentapetalae</taxon>
        <taxon>rosids</taxon>
        <taxon>fabids</taxon>
        <taxon>Malpighiales</taxon>
        <taxon>Salicaceae</taxon>
        <taxon>Saliceae</taxon>
        <taxon>Salix</taxon>
    </lineage>
</organism>
<feature type="domain" description="NAD-dependent epimerase/dehydratase" evidence="3">
    <location>
        <begin position="6"/>
        <end position="112"/>
    </location>
</feature>
<evidence type="ECO:0000256" key="2">
    <source>
        <dbReference type="ARBA" id="ARBA00023002"/>
    </source>
</evidence>
<name>A0AAD6JZL1_9ROSI</name>
<keyword evidence="5" id="KW-1185">Reference proteome</keyword>
<dbReference type="AlphaFoldDB" id="A0AAD6JZL1"/>
<dbReference type="InterPro" id="IPR050425">
    <property type="entry name" value="NAD(P)_dehydrat-like"/>
</dbReference>
<evidence type="ECO:0000313" key="4">
    <source>
        <dbReference type="EMBL" id="KAJ6414276.1"/>
    </source>
</evidence>
<dbReference type="PANTHER" id="PTHR10366:SF819">
    <property type="entry name" value="REDUCTASE, PUTATIVE-RELATED"/>
    <property type="match status" value="1"/>
</dbReference>
<reference evidence="4 5" key="1">
    <citation type="journal article" date="2023" name="Int. J. Mol. Sci.">
        <title>De Novo Assembly and Annotation of 11 Diverse Shrub Willow (Salix) Genomes Reveals Novel Gene Organization in Sex-Linked Regions.</title>
        <authorList>
            <person name="Hyden B."/>
            <person name="Feng K."/>
            <person name="Yates T.B."/>
            <person name="Jawdy S."/>
            <person name="Cereghino C."/>
            <person name="Smart L.B."/>
            <person name="Muchero W."/>
        </authorList>
    </citation>
    <scope>NUCLEOTIDE SEQUENCE [LARGE SCALE GENOMIC DNA]</scope>
    <source>
        <tissue evidence="4">Shoot tip</tissue>
    </source>
</reference>
<evidence type="ECO:0000256" key="1">
    <source>
        <dbReference type="ARBA" id="ARBA00022857"/>
    </source>
</evidence>
<evidence type="ECO:0000259" key="3">
    <source>
        <dbReference type="Pfam" id="PF01370"/>
    </source>
</evidence>
<dbReference type="SUPFAM" id="SSF51735">
    <property type="entry name" value="NAD(P)-binding Rossmann-fold domains"/>
    <property type="match status" value="1"/>
</dbReference>
<dbReference type="PANTHER" id="PTHR10366">
    <property type="entry name" value="NAD DEPENDENT EPIMERASE/DEHYDRATASE"/>
    <property type="match status" value="1"/>
</dbReference>
<proteinExistence type="predicted"/>
<sequence>MSEKTVCVTGAGGFLASWLVKLLLSKGYVLHGTVRDPSDEKNAHLLKLENARENLKLFKTDLLDYEGLSAAITGCAGVFHVACPIPTDPASILNPKDKLLEAAVTGTRNANEQCYLKDGLETLDSGTRSFVDVRDTAKALLLIYEKDEAEGRYICSSHDITTQDLVEKLKAMYPHCNYPKSFAGGMPSMDMNSERLQTLGWKYRSLEESLVDAVKNYEERGDLAVVSFSAVVLARRSLASSQVRPLTPHSSLDPLANIDGTTMTFFSSTREQAGSINFFLWKLSRGLKHSSQHEHDGFAGVLAPHWTQTLATGLHTTQLPIANHQSRVRRKRNGPGVPIEAQPCFLQEMDSFRPPIAVIIYHDHSIL</sequence>
<dbReference type="GO" id="GO:0016616">
    <property type="term" value="F:oxidoreductase activity, acting on the CH-OH group of donors, NAD or NADP as acceptor"/>
    <property type="evidence" value="ECO:0007669"/>
    <property type="project" value="TreeGrafter"/>
</dbReference>
<dbReference type="Gene3D" id="3.40.50.720">
    <property type="entry name" value="NAD(P)-binding Rossmann-like Domain"/>
    <property type="match status" value="2"/>
</dbReference>
<dbReference type="EMBL" id="JAPFFJ010000013">
    <property type="protein sequence ID" value="KAJ6414276.1"/>
    <property type="molecule type" value="Genomic_DNA"/>
</dbReference>
<gene>
    <name evidence="4" type="ORF">OIU84_006985</name>
</gene>
<dbReference type="InterPro" id="IPR001509">
    <property type="entry name" value="Epimerase_deHydtase"/>
</dbReference>
<dbReference type="Pfam" id="PF01370">
    <property type="entry name" value="Epimerase"/>
    <property type="match status" value="1"/>
</dbReference>
<evidence type="ECO:0000313" key="5">
    <source>
        <dbReference type="Proteomes" id="UP001162972"/>
    </source>
</evidence>
<keyword evidence="1" id="KW-0521">NADP</keyword>
<dbReference type="InterPro" id="IPR036291">
    <property type="entry name" value="NAD(P)-bd_dom_sf"/>
</dbReference>
<dbReference type="Proteomes" id="UP001162972">
    <property type="component" value="Chromosome 5"/>
</dbReference>